<gene>
    <name evidence="2" type="ORF">SAMN02745166_00103</name>
</gene>
<dbReference type="STRING" id="48467.SAMN02745166_00103"/>
<organism evidence="2 3">
    <name type="scientific">Prosthecobacter debontii</name>
    <dbReference type="NCBI Taxonomy" id="48467"/>
    <lineage>
        <taxon>Bacteria</taxon>
        <taxon>Pseudomonadati</taxon>
        <taxon>Verrucomicrobiota</taxon>
        <taxon>Verrucomicrobiia</taxon>
        <taxon>Verrucomicrobiales</taxon>
        <taxon>Verrucomicrobiaceae</taxon>
        <taxon>Prosthecobacter</taxon>
    </lineage>
</organism>
<evidence type="ECO:0000313" key="2">
    <source>
        <dbReference type="EMBL" id="SKA75981.1"/>
    </source>
</evidence>
<dbReference type="GO" id="GO:0016020">
    <property type="term" value="C:membrane"/>
    <property type="evidence" value="ECO:0007669"/>
    <property type="project" value="InterPro"/>
</dbReference>
<evidence type="ECO:0000256" key="1">
    <source>
        <dbReference type="SAM" id="SignalP"/>
    </source>
</evidence>
<sequence length="946" mass="98845">MKFRTLLFIIAASFASTAPAATINWSASVNHGFSLENLDALPVGSLVRLGWFRDPTSGQQLTDSQIQALKKTPLELDSRFVEAGRTTIGAGFDPAVAGHFAAVNIVDTSETGLNLAGKQMYIWVLNAATVGAATEQAILYWNIADTTSNPDGMADKPGNSWRFPTEAAYPVSTTIDINDLTIGAGGPLASGARLVVGKYPNGTSPTTGISNFGLSALDQPLDVVTPSMIAGGSVGVRYDQKLTAVEGSLEYKWYLIGGKLPNGLSMNIDGEIYGLPTFAGIYDFILQAVDGVSSPVSRSITIVIASTPLVITTNSELSDAGLDAFYSVQLISKGGTGPYEWTLIDGTLPNGMTLDEDGLLTGTPTAAGVNEFTIECADAGGLKVEQTFRLNVRAVEIVSNATLNNAFLNVPFSQALIARGGKGAYTWSLKSGALPDGMNLSSLGVLSFTPGATGTSSFTLEVKDQNDATATQTFTLNVLGLLAVPEVNTPSFDPVDVGEEFYYQLTASNYAKKFSAKGLPSGLKLNAVTGEIRGRPKIAGQFSVKITASNEAGTGPILTAGLQVGALPEGVVGTFLGSVAHNISMNGNLGGRIDLTTTKVGGYTIKLTQGGKVSTFSGAMTVVRNQTPKIEAISKGVEVELMFDVANDLLTGTVTNLSNGSSASIAGWRHVWNKATKPASTREGYYSMGIEIDDNTATPGMPEGSGFARCVVGLDGKLKITGKTADGNAVTTAGFIGPNGEALLYQVLYGKLGSLAGRLTIVEDENGLYYDNVITGILTWLKPPTKTRIYPAGFGPFSMDVYGKYLARDSNFWGLTGMPNPAGSAALKFFGGGLSSAAIDPSVAAFTFTNAGKVVMPLAGGVDNPGRTSLVIPFSAAPTATNGMIRGSFRLIDGLLVRNVKYEGMIIRAPNSTDKACGFFLLPQIPTGSEKPKTSPILSGQVTITQ</sequence>
<dbReference type="Gene3D" id="2.60.40.10">
    <property type="entry name" value="Immunoglobulins"/>
    <property type="match status" value="4"/>
</dbReference>
<accession>A0A1T4WH66</accession>
<dbReference type="SUPFAM" id="SSF49313">
    <property type="entry name" value="Cadherin-like"/>
    <property type="match status" value="3"/>
</dbReference>
<feature type="signal peptide" evidence="1">
    <location>
        <begin position="1"/>
        <end position="20"/>
    </location>
</feature>
<feature type="chain" id="PRO_5011984316" evidence="1">
    <location>
        <begin position="21"/>
        <end position="946"/>
    </location>
</feature>
<reference evidence="3" key="1">
    <citation type="submission" date="2017-02" db="EMBL/GenBank/DDBJ databases">
        <authorList>
            <person name="Varghese N."/>
            <person name="Submissions S."/>
        </authorList>
    </citation>
    <scope>NUCLEOTIDE SEQUENCE [LARGE SCALE GENOMIC DNA]</scope>
    <source>
        <strain evidence="3">ATCC 700200</strain>
    </source>
</reference>
<proteinExistence type="predicted"/>
<keyword evidence="3" id="KW-1185">Reference proteome</keyword>
<protein>
    <submittedName>
        <fullName evidence="2">Putative Ig domain-containing protein</fullName>
    </submittedName>
</protein>
<dbReference type="EMBL" id="FUYE01000001">
    <property type="protein sequence ID" value="SKA75981.1"/>
    <property type="molecule type" value="Genomic_DNA"/>
</dbReference>
<dbReference type="InterPro" id="IPR015919">
    <property type="entry name" value="Cadherin-like_sf"/>
</dbReference>
<dbReference type="PANTHER" id="PTHR37494:SF1">
    <property type="entry name" value="STAPHYLOCOCCUS AUREUS SURFACE PROTEIN A"/>
    <property type="match status" value="1"/>
</dbReference>
<dbReference type="GO" id="GO:0005509">
    <property type="term" value="F:calcium ion binding"/>
    <property type="evidence" value="ECO:0007669"/>
    <property type="project" value="InterPro"/>
</dbReference>
<name>A0A1T4WH66_9BACT</name>
<dbReference type="AlphaFoldDB" id="A0A1T4WH66"/>
<dbReference type="PANTHER" id="PTHR37494">
    <property type="entry name" value="HEMAGGLUTININ"/>
    <property type="match status" value="1"/>
</dbReference>
<keyword evidence="1" id="KW-0732">Signal</keyword>
<evidence type="ECO:0000313" key="3">
    <source>
        <dbReference type="Proteomes" id="UP000190774"/>
    </source>
</evidence>
<dbReference type="Proteomes" id="UP000190774">
    <property type="component" value="Unassembled WGS sequence"/>
</dbReference>
<dbReference type="InterPro" id="IPR013783">
    <property type="entry name" value="Ig-like_fold"/>
</dbReference>
<dbReference type="Pfam" id="PF05345">
    <property type="entry name" value="He_PIG"/>
    <property type="match status" value="4"/>
</dbReference>